<reference evidence="12" key="2">
    <citation type="submission" date="2014-08" db="EMBL/GenBank/DDBJ databases">
        <authorList>
            <person name="Pyana P.P."/>
            <person name="Van Reet N."/>
            <person name="Mumba Ngoyi D."/>
            <person name="Ngay Lukusa I."/>
            <person name="Karhemere Bin Shamamba S."/>
            <person name="Buscher P."/>
        </authorList>
    </citation>
    <scope>NUCLEOTIDE SEQUENCE</scope>
    <source>
        <strain evidence="11">MAN/ZR/74/ITMAP1811</strain>
        <strain evidence="12">MAN/ZR/74/ITMAP1821</strain>
    </source>
</reference>
<organism evidence="12">
    <name type="scientific">Trypanosoma brucei gambiense</name>
    <dbReference type="NCBI Taxonomy" id="31285"/>
    <lineage>
        <taxon>Eukaryota</taxon>
        <taxon>Discoba</taxon>
        <taxon>Euglenozoa</taxon>
        <taxon>Kinetoplastea</taxon>
        <taxon>Metakinetoplastina</taxon>
        <taxon>Trypanosomatida</taxon>
        <taxon>Trypanosomatidae</taxon>
        <taxon>Trypanosoma</taxon>
    </lineage>
</organism>
<evidence type="ECO:0000256" key="10">
    <source>
        <dbReference type="SAM" id="Phobius"/>
    </source>
</evidence>
<evidence type="ECO:0000256" key="1">
    <source>
        <dbReference type="ARBA" id="ARBA00004141"/>
    </source>
</evidence>
<evidence type="ECO:0000256" key="6">
    <source>
        <dbReference type="ARBA" id="ARBA00023136"/>
    </source>
</evidence>
<dbReference type="CDD" id="cd00333">
    <property type="entry name" value="MIP"/>
    <property type="match status" value="1"/>
</dbReference>
<evidence type="ECO:0000256" key="5">
    <source>
        <dbReference type="ARBA" id="ARBA00022989"/>
    </source>
</evidence>
<dbReference type="GO" id="GO:0015250">
    <property type="term" value="F:water channel activity"/>
    <property type="evidence" value="ECO:0007669"/>
    <property type="project" value="TreeGrafter"/>
</dbReference>
<name>A0A097H1U4_TRYBG</name>
<accession>A0A097H1U4</accession>
<evidence type="ECO:0000313" key="11">
    <source>
        <dbReference type="EMBL" id="AIT42434.1"/>
    </source>
</evidence>
<feature type="transmembrane region" description="Helical" evidence="10">
    <location>
        <begin position="103"/>
        <end position="122"/>
    </location>
</feature>
<dbReference type="Gene3D" id="1.20.1080.10">
    <property type="entry name" value="Glycerol uptake facilitator protein"/>
    <property type="match status" value="1"/>
</dbReference>
<feature type="transmembrane region" description="Helical" evidence="10">
    <location>
        <begin position="74"/>
        <end position="97"/>
    </location>
</feature>
<gene>
    <name evidence="12" type="primary">3</name>
    <name evidence="12" type="synonym">AQP2</name>
</gene>
<feature type="transmembrane region" description="Helical" evidence="10">
    <location>
        <begin position="238"/>
        <end position="260"/>
    </location>
</feature>
<comment type="subcellular location">
    <subcellularLocation>
        <location evidence="1">Membrane</location>
        <topology evidence="1">Multi-pass membrane protein</topology>
    </subcellularLocation>
</comment>
<evidence type="ECO:0000256" key="7">
    <source>
        <dbReference type="ARBA" id="ARBA00034651"/>
    </source>
</evidence>
<feature type="transmembrane region" description="Helical" evidence="10">
    <location>
        <begin position="151"/>
        <end position="170"/>
    </location>
</feature>
<feature type="transmembrane region" description="Helical" evidence="10">
    <location>
        <begin position="204"/>
        <end position="226"/>
    </location>
</feature>
<dbReference type="Pfam" id="PF00230">
    <property type="entry name" value="MIP"/>
    <property type="match status" value="1"/>
</dbReference>
<feature type="transmembrane region" description="Helical" evidence="10">
    <location>
        <begin position="286"/>
        <end position="306"/>
    </location>
</feature>
<comment type="similarity">
    <text evidence="2 9">Belongs to the MIP/aquaporin (TC 1.A.8) family.</text>
</comment>
<proteinExistence type="inferred from homology"/>
<dbReference type="PANTHER" id="PTHR43829:SF9">
    <property type="entry name" value="AQUAPORIN-9"/>
    <property type="match status" value="1"/>
</dbReference>
<protein>
    <submittedName>
        <fullName evidence="12">Chimeric aquaglyceroporin 2/3</fullName>
    </submittedName>
</protein>
<evidence type="ECO:0000256" key="8">
    <source>
        <dbReference type="ARBA" id="ARBA00049405"/>
    </source>
</evidence>
<dbReference type="InterPro" id="IPR023271">
    <property type="entry name" value="Aquaporin-like"/>
</dbReference>
<evidence type="ECO:0000256" key="3">
    <source>
        <dbReference type="ARBA" id="ARBA00022448"/>
    </source>
</evidence>
<dbReference type="AlphaFoldDB" id="A0A097H1U4"/>
<evidence type="ECO:0000256" key="4">
    <source>
        <dbReference type="ARBA" id="ARBA00022692"/>
    </source>
</evidence>
<dbReference type="PRINTS" id="PR00783">
    <property type="entry name" value="MINTRINSICP"/>
</dbReference>
<dbReference type="SUPFAM" id="SSF81338">
    <property type="entry name" value="Aquaporin-like"/>
    <property type="match status" value="1"/>
</dbReference>
<dbReference type="GO" id="GO:0015254">
    <property type="term" value="F:glycerol channel activity"/>
    <property type="evidence" value="ECO:0007669"/>
    <property type="project" value="UniProtKB-ARBA"/>
</dbReference>
<dbReference type="EMBL" id="KM282034">
    <property type="protein sequence ID" value="AIT42434.1"/>
    <property type="molecule type" value="Genomic_DNA"/>
</dbReference>
<dbReference type="GO" id="GO:0005886">
    <property type="term" value="C:plasma membrane"/>
    <property type="evidence" value="ECO:0007669"/>
    <property type="project" value="TreeGrafter"/>
</dbReference>
<comment type="catalytic activity">
    <reaction evidence="7">
        <text>H2O(in) = H2O(out)</text>
        <dbReference type="Rhea" id="RHEA:29667"/>
        <dbReference type="ChEBI" id="CHEBI:15377"/>
    </reaction>
</comment>
<evidence type="ECO:0000256" key="9">
    <source>
        <dbReference type="RuleBase" id="RU000477"/>
    </source>
</evidence>
<keyword evidence="4 9" id="KW-0812">Transmembrane</keyword>
<evidence type="ECO:0000313" key="12">
    <source>
        <dbReference type="EMBL" id="AIT42435.1"/>
    </source>
</evidence>
<keyword evidence="6 10" id="KW-0472">Membrane</keyword>
<reference evidence="12" key="1">
    <citation type="journal article" date="2014" name="PLoS Negl. Trop. Dis.">
        <title>Melarsoprol Sensitivity Profile of Trypanosoma brucei gambiense Isolates from Cured and Relapsed Sleeping Sickness Patients from the Democratic Republic of the Congo.</title>
        <authorList>
            <person name="Pyana Pati P."/>
            <person name="Van Reet N."/>
            <person name="Mumba Ngoyi D."/>
            <person name="Ngay Lukusa I."/>
            <person name="Karhemere Bin Shamamba S."/>
            <person name="Buscher P."/>
        </authorList>
    </citation>
    <scope>NUCLEOTIDE SEQUENCE</scope>
    <source>
        <strain evidence="11">MAN/ZR/74/ITMAP1811</strain>
        <strain evidence="12">MAN/ZR/74/ITMAP1821</strain>
    </source>
</reference>
<keyword evidence="3 9" id="KW-0813">Transport</keyword>
<dbReference type="NCBIfam" id="TIGR00861">
    <property type="entry name" value="MIP"/>
    <property type="match status" value="1"/>
</dbReference>
<dbReference type="FunFam" id="1.20.1080.10:FF:000041">
    <property type="entry name" value="Aquaglyceroporin 2"/>
    <property type="match status" value="1"/>
</dbReference>
<keyword evidence="5 10" id="KW-1133">Transmembrane helix</keyword>
<sequence length="312" mass="33671">MQSQPDNVAYPMELQAVNKDGTVEVRVQGNVDNSSNERWDADVQKHEVAEAQEKPVGGINFWAPRELRLNYRDYVAEFLGNFVLIYIAKGAVITSLLVPDFGLLGLTIGIGVAVTMALYVSLGISGGHLNSAVTVGNAVFGDFPWRKVPGYIAAQMLGTFLGAACAYGVFADLLKAHGGGELIAFGEKGIAWVFAMYPAEGNGIFYPIFAELISTAVLLLCVCGIFDPNNSPAKGHEPLAVGALVFAIGNNIGYSTGYAINPARDFGPRVFSSFLYGGEVFSHANYYFWVPLVVPFFGAILGLFLYKYFLPH</sequence>
<dbReference type="InterPro" id="IPR050363">
    <property type="entry name" value="MIP/Aquaporin"/>
</dbReference>
<dbReference type="InterPro" id="IPR000425">
    <property type="entry name" value="MIP"/>
</dbReference>
<comment type="catalytic activity">
    <reaction evidence="8">
        <text>glycerol(in) = glycerol(out)</text>
        <dbReference type="Rhea" id="RHEA:29675"/>
        <dbReference type="ChEBI" id="CHEBI:17754"/>
    </reaction>
</comment>
<dbReference type="PANTHER" id="PTHR43829">
    <property type="entry name" value="AQUAPORIN OR AQUAGLYCEROPORIN RELATED"/>
    <property type="match status" value="1"/>
</dbReference>
<evidence type="ECO:0000256" key="2">
    <source>
        <dbReference type="ARBA" id="ARBA00006175"/>
    </source>
</evidence>
<dbReference type="EMBL" id="KM282035">
    <property type="protein sequence ID" value="AIT42435.1"/>
    <property type="molecule type" value="Genomic_DNA"/>
</dbReference>